<dbReference type="PROSITE" id="PS01273">
    <property type="entry name" value="COA_TRANSF_1"/>
    <property type="match status" value="1"/>
</dbReference>
<organism evidence="3 4">
    <name type="scientific">Clostridium estertheticum</name>
    <dbReference type="NCBI Taxonomy" id="238834"/>
    <lineage>
        <taxon>Bacteria</taxon>
        <taxon>Bacillati</taxon>
        <taxon>Bacillota</taxon>
        <taxon>Clostridia</taxon>
        <taxon>Eubacteriales</taxon>
        <taxon>Clostridiaceae</taxon>
        <taxon>Clostridium</taxon>
    </lineage>
</organism>
<dbReference type="SMART" id="SM00882">
    <property type="entry name" value="CoA_trans"/>
    <property type="match status" value="1"/>
</dbReference>
<dbReference type="InterPro" id="IPR004163">
    <property type="entry name" value="CoA_transf_BS"/>
</dbReference>
<evidence type="ECO:0000313" key="4">
    <source>
        <dbReference type="Proteomes" id="UP001164733"/>
    </source>
</evidence>
<proteinExistence type="inferred from homology"/>
<comment type="similarity">
    <text evidence="1">Belongs to the 3-oxoacid CoA-transferase subunit A family.</text>
</comment>
<name>A0AA47EIH3_9CLOT</name>
<dbReference type="GO" id="GO:0008410">
    <property type="term" value="F:CoA-transferase activity"/>
    <property type="evidence" value="ECO:0007669"/>
    <property type="project" value="InterPro"/>
</dbReference>
<dbReference type="AlphaFoldDB" id="A0AA47EIH3"/>
<gene>
    <name evidence="3" type="ORF">LL038_00735</name>
</gene>
<dbReference type="RefSeq" id="WP_216119583.1">
    <property type="nucleotide sequence ID" value="NZ_CP086239.1"/>
</dbReference>
<dbReference type="EMBL" id="CP086239">
    <property type="protein sequence ID" value="WAG60811.1"/>
    <property type="molecule type" value="Genomic_DNA"/>
</dbReference>
<dbReference type="Pfam" id="PF01144">
    <property type="entry name" value="CoA_trans"/>
    <property type="match status" value="1"/>
</dbReference>
<dbReference type="PANTHER" id="PTHR13707">
    <property type="entry name" value="KETOACID-COENZYME A TRANSFERASE"/>
    <property type="match status" value="1"/>
</dbReference>
<dbReference type="PANTHER" id="PTHR13707:SF60">
    <property type="entry name" value="ACETATE COA-TRANSFERASE SUBUNIT ALPHA"/>
    <property type="match status" value="1"/>
</dbReference>
<dbReference type="Proteomes" id="UP001164733">
    <property type="component" value="Chromosome"/>
</dbReference>
<dbReference type="InterPro" id="IPR004165">
    <property type="entry name" value="CoA_trans_fam_I"/>
</dbReference>
<evidence type="ECO:0000256" key="1">
    <source>
        <dbReference type="ARBA" id="ARBA00005612"/>
    </source>
</evidence>
<dbReference type="InterPro" id="IPR012792">
    <property type="entry name" value="3-oxoacid_CoA-transf_A"/>
</dbReference>
<evidence type="ECO:0000256" key="2">
    <source>
        <dbReference type="ARBA" id="ARBA00022679"/>
    </source>
</evidence>
<keyword evidence="2 3" id="KW-0808">Transferase</keyword>
<dbReference type="NCBIfam" id="TIGR02429">
    <property type="entry name" value="pcaI_scoA_fam"/>
    <property type="match status" value="1"/>
</dbReference>
<sequence length="217" mass="23017">MNKLTTSKEAIKRVKNGQSIMVGGFLASGHPETLVSSLVETKVKNLTIISNDTGTTECAIYNLIKTGQASTILASYIGANPETGRLLMTKEAEVQLFPQGTLAEKIRAGGAGIGGFLTAVGVGTIVEEGKRKIEIEGIEYLLELPLKADIALIKAHKADENGNLTFKGSTRNFNAIMATAADYVIAEVEEYVKLGEIDPNDVIVPGILVDAIVKVGE</sequence>
<protein>
    <submittedName>
        <fullName evidence="3">CoA transferase subunit A</fullName>
    </submittedName>
</protein>
<reference evidence="3" key="1">
    <citation type="submission" date="2021-11" db="EMBL/GenBank/DDBJ databases">
        <title>Clostridia strains as spoilage organisms.</title>
        <authorList>
            <person name="Wambui J."/>
            <person name="Stevens M.J.A."/>
            <person name="Stephan R."/>
        </authorList>
    </citation>
    <scope>NUCLEOTIDE SEQUENCE</scope>
    <source>
        <strain evidence="3">CF009</strain>
    </source>
</reference>
<evidence type="ECO:0000313" key="3">
    <source>
        <dbReference type="EMBL" id="WAG60811.1"/>
    </source>
</evidence>
<accession>A0AA47EIH3</accession>